<evidence type="ECO:0000313" key="3">
    <source>
        <dbReference type="Proteomes" id="UP000318081"/>
    </source>
</evidence>
<reference evidence="2 3" key="1">
    <citation type="submission" date="2019-02" db="EMBL/GenBank/DDBJ databases">
        <title>Deep-cultivation of Planctomycetes and their phenomic and genomic characterization uncovers novel biology.</title>
        <authorList>
            <person name="Wiegand S."/>
            <person name="Jogler M."/>
            <person name="Boedeker C."/>
            <person name="Pinto D."/>
            <person name="Vollmers J."/>
            <person name="Rivas-Marin E."/>
            <person name="Kohn T."/>
            <person name="Peeters S.H."/>
            <person name="Heuer A."/>
            <person name="Rast P."/>
            <person name="Oberbeckmann S."/>
            <person name="Bunk B."/>
            <person name="Jeske O."/>
            <person name="Meyerdierks A."/>
            <person name="Storesund J.E."/>
            <person name="Kallscheuer N."/>
            <person name="Luecker S."/>
            <person name="Lage O.M."/>
            <person name="Pohl T."/>
            <person name="Merkel B.J."/>
            <person name="Hornburger P."/>
            <person name="Mueller R.-W."/>
            <person name="Bruemmer F."/>
            <person name="Labrenz M."/>
            <person name="Spormann A.M."/>
            <person name="Op den Camp H."/>
            <person name="Overmann J."/>
            <person name="Amann R."/>
            <person name="Jetten M.S.M."/>
            <person name="Mascher T."/>
            <person name="Medema M.H."/>
            <person name="Devos D.P."/>
            <person name="Kaster A.-K."/>
            <person name="Ovreas L."/>
            <person name="Rohde M."/>
            <person name="Galperin M.Y."/>
            <person name="Jogler C."/>
        </authorList>
    </citation>
    <scope>NUCLEOTIDE SEQUENCE [LARGE SCALE GENOMIC DNA]</scope>
    <source>
        <strain evidence="2 3">TBK1r</strain>
    </source>
</reference>
<feature type="compositionally biased region" description="Basic and acidic residues" evidence="1">
    <location>
        <begin position="86"/>
        <end position="99"/>
    </location>
</feature>
<gene>
    <name evidence="2" type="ORF">TBK1r_62070</name>
</gene>
<feature type="region of interest" description="Disordered" evidence="1">
    <location>
        <begin position="63"/>
        <end position="99"/>
    </location>
</feature>
<name>A0ABX5XYR4_9BACT</name>
<sequence>MSKKKITRWAGSVHEFKSPVRFALACEGIRNEKALKAAGWESLTEYVDANAYLLEQGRRELPYGLDPAAPDVPSKRPAAWSSELRNPSDHGDAKHAGVKEQMKNLEKELDRLQRQREQARGRERIEIEAKMRPLQKELDGMKFRTRHWEQPRATVGGEQ</sequence>
<accession>A0ABX5XYR4</accession>
<feature type="compositionally biased region" description="Basic and acidic residues" evidence="1">
    <location>
        <begin position="136"/>
        <end position="150"/>
    </location>
</feature>
<proteinExistence type="predicted"/>
<evidence type="ECO:0000313" key="2">
    <source>
        <dbReference type="EMBL" id="QDV87178.1"/>
    </source>
</evidence>
<evidence type="ECO:0000256" key="1">
    <source>
        <dbReference type="SAM" id="MobiDB-lite"/>
    </source>
</evidence>
<dbReference type="Proteomes" id="UP000318081">
    <property type="component" value="Chromosome"/>
</dbReference>
<keyword evidence="3" id="KW-1185">Reference proteome</keyword>
<dbReference type="EMBL" id="CP036432">
    <property type="protein sequence ID" value="QDV87178.1"/>
    <property type="molecule type" value="Genomic_DNA"/>
</dbReference>
<dbReference type="RefSeq" id="WP_145218717.1">
    <property type="nucleotide sequence ID" value="NZ_CP036432.1"/>
</dbReference>
<protein>
    <recommendedName>
        <fullName evidence="4">Transposase</fullName>
    </recommendedName>
</protein>
<organism evidence="2 3">
    <name type="scientific">Stieleria magnilauensis</name>
    <dbReference type="NCBI Taxonomy" id="2527963"/>
    <lineage>
        <taxon>Bacteria</taxon>
        <taxon>Pseudomonadati</taxon>
        <taxon>Planctomycetota</taxon>
        <taxon>Planctomycetia</taxon>
        <taxon>Pirellulales</taxon>
        <taxon>Pirellulaceae</taxon>
        <taxon>Stieleria</taxon>
    </lineage>
</organism>
<feature type="region of interest" description="Disordered" evidence="1">
    <location>
        <begin position="136"/>
        <end position="159"/>
    </location>
</feature>
<evidence type="ECO:0008006" key="4">
    <source>
        <dbReference type="Google" id="ProtNLM"/>
    </source>
</evidence>